<feature type="transmembrane region" description="Helical" evidence="1">
    <location>
        <begin position="162"/>
        <end position="187"/>
    </location>
</feature>
<feature type="transmembrane region" description="Helical" evidence="1">
    <location>
        <begin position="119"/>
        <end position="142"/>
    </location>
</feature>
<comment type="caution">
    <text evidence="2">The sequence shown here is derived from an EMBL/GenBank/DDBJ whole genome shotgun (WGS) entry which is preliminary data.</text>
</comment>
<feature type="transmembrane region" description="Helical" evidence="1">
    <location>
        <begin position="46"/>
        <end position="74"/>
    </location>
</feature>
<evidence type="ECO:0000313" key="3">
    <source>
        <dbReference type="Proteomes" id="UP001175226"/>
    </source>
</evidence>
<accession>A0AA39JSL9</accession>
<protein>
    <submittedName>
        <fullName evidence="2">Uncharacterized protein</fullName>
    </submittedName>
</protein>
<keyword evidence="1" id="KW-0472">Membrane</keyword>
<proteinExistence type="predicted"/>
<keyword evidence="1" id="KW-1133">Transmembrane helix</keyword>
<name>A0AA39JSL9_9AGAR</name>
<keyword evidence="3" id="KW-1185">Reference proteome</keyword>
<dbReference type="Proteomes" id="UP001175226">
    <property type="component" value="Unassembled WGS sequence"/>
</dbReference>
<sequence length="343" mass="37853">MAFSLQAAELIAIIVESVLYGIATLLISITLWALTLDRKERQTSTVILVGICTLAALSTLHLVADGMYIYSGFISFEGSYLYFLDNTKFTFKNIVYFLETLLADSILIYRCYIVWQSLLVIALPVVFWFGTVVAGAHTIWSIARPIEQEAPDTIFAHQTEQWVISFYSIALATNISATLILATKLWIGHKNAVRFLNSSNTQHASRSSLYPIMVVILECGAFYSFALIAMIAVYLRHSAAAYLVIDLIGQIIPITFCIVLVRAALVRYEKRDDRGASTSLSGFAARALVRAKPFSGVSAGGTIPLTFRGTSSCREEDGDQIRTMNKDQILSSVENKENEASAV</sequence>
<feature type="transmembrane region" description="Helical" evidence="1">
    <location>
        <begin position="12"/>
        <end position="34"/>
    </location>
</feature>
<feature type="transmembrane region" description="Helical" evidence="1">
    <location>
        <begin position="208"/>
        <end position="235"/>
    </location>
</feature>
<feature type="transmembrane region" description="Helical" evidence="1">
    <location>
        <begin position="241"/>
        <end position="265"/>
    </location>
</feature>
<evidence type="ECO:0000256" key="1">
    <source>
        <dbReference type="SAM" id="Phobius"/>
    </source>
</evidence>
<reference evidence="2" key="1">
    <citation type="submission" date="2023-06" db="EMBL/GenBank/DDBJ databases">
        <authorList>
            <consortium name="Lawrence Berkeley National Laboratory"/>
            <person name="Ahrendt S."/>
            <person name="Sahu N."/>
            <person name="Indic B."/>
            <person name="Wong-Bajracharya J."/>
            <person name="Merenyi Z."/>
            <person name="Ke H.-M."/>
            <person name="Monk M."/>
            <person name="Kocsube S."/>
            <person name="Drula E."/>
            <person name="Lipzen A."/>
            <person name="Balint B."/>
            <person name="Henrissat B."/>
            <person name="Andreopoulos B."/>
            <person name="Martin F.M."/>
            <person name="Harder C.B."/>
            <person name="Rigling D."/>
            <person name="Ford K.L."/>
            <person name="Foster G.D."/>
            <person name="Pangilinan J."/>
            <person name="Papanicolaou A."/>
            <person name="Barry K."/>
            <person name="LaButti K."/>
            <person name="Viragh M."/>
            <person name="Koriabine M."/>
            <person name="Yan M."/>
            <person name="Riley R."/>
            <person name="Champramary S."/>
            <person name="Plett K.L."/>
            <person name="Tsai I.J."/>
            <person name="Slot J."/>
            <person name="Sipos G."/>
            <person name="Plett J."/>
            <person name="Nagy L.G."/>
            <person name="Grigoriev I.V."/>
        </authorList>
    </citation>
    <scope>NUCLEOTIDE SEQUENCE</scope>
    <source>
        <strain evidence="2">FPL87.14</strain>
    </source>
</reference>
<gene>
    <name evidence="2" type="ORF">EV421DRAFT_115690</name>
</gene>
<dbReference type="AlphaFoldDB" id="A0AA39JSL9"/>
<keyword evidence="1" id="KW-0812">Transmembrane</keyword>
<dbReference type="EMBL" id="JAUEPT010000010">
    <property type="protein sequence ID" value="KAK0448177.1"/>
    <property type="molecule type" value="Genomic_DNA"/>
</dbReference>
<organism evidence="2 3">
    <name type="scientific">Armillaria borealis</name>
    <dbReference type="NCBI Taxonomy" id="47425"/>
    <lineage>
        <taxon>Eukaryota</taxon>
        <taxon>Fungi</taxon>
        <taxon>Dikarya</taxon>
        <taxon>Basidiomycota</taxon>
        <taxon>Agaricomycotina</taxon>
        <taxon>Agaricomycetes</taxon>
        <taxon>Agaricomycetidae</taxon>
        <taxon>Agaricales</taxon>
        <taxon>Marasmiineae</taxon>
        <taxon>Physalacriaceae</taxon>
        <taxon>Armillaria</taxon>
    </lineage>
</organism>
<evidence type="ECO:0000313" key="2">
    <source>
        <dbReference type="EMBL" id="KAK0448177.1"/>
    </source>
</evidence>